<reference evidence="11 12" key="1">
    <citation type="submission" date="2019-02" db="EMBL/GenBank/DDBJ databases">
        <title>Deep-cultivation of Planctomycetes and their phenomic and genomic characterization uncovers novel biology.</title>
        <authorList>
            <person name="Wiegand S."/>
            <person name="Jogler M."/>
            <person name="Boedeker C."/>
            <person name="Pinto D."/>
            <person name="Vollmers J."/>
            <person name="Rivas-Marin E."/>
            <person name="Kohn T."/>
            <person name="Peeters S.H."/>
            <person name="Heuer A."/>
            <person name="Rast P."/>
            <person name="Oberbeckmann S."/>
            <person name="Bunk B."/>
            <person name="Jeske O."/>
            <person name="Meyerdierks A."/>
            <person name="Storesund J.E."/>
            <person name="Kallscheuer N."/>
            <person name="Luecker S."/>
            <person name="Lage O.M."/>
            <person name="Pohl T."/>
            <person name="Merkel B.J."/>
            <person name="Hornburger P."/>
            <person name="Mueller R.-W."/>
            <person name="Bruemmer F."/>
            <person name="Labrenz M."/>
            <person name="Spormann A.M."/>
            <person name="Op den Camp H."/>
            <person name="Overmann J."/>
            <person name="Amann R."/>
            <person name="Jetten M.S.M."/>
            <person name="Mascher T."/>
            <person name="Medema M.H."/>
            <person name="Devos D.P."/>
            <person name="Kaster A.-K."/>
            <person name="Ovreas L."/>
            <person name="Rohde M."/>
            <person name="Galperin M.Y."/>
            <person name="Jogler C."/>
        </authorList>
    </citation>
    <scope>NUCLEOTIDE SEQUENCE [LARGE SCALE GENOMIC DNA]</scope>
    <source>
        <strain evidence="11 12">Mal48</strain>
    </source>
</reference>
<dbReference type="InterPro" id="IPR007267">
    <property type="entry name" value="GtrA_DPMS_TM"/>
</dbReference>
<protein>
    <submittedName>
        <fullName evidence="11">Undecaprenyl-phosphate mannosyltransferase</fullName>
        <ecNumber evidence="11">2.4.1.54</ecNumber>
    </submittedName>
</protein>
<feature type="transmembrane region" description="Helical" evidence="8">
    <location>
        <begin position="239"/>
        <end position="260"/>
    </location>
</feature>
<dbReference type="GO" id="GO:0035269">
    <property type="term" value="P:protein O-linked glycosylation via mannose"/>
    <property type="evidence" value="ECO:0007669"/>
    <property type="project" value="TreeGrafter"/>
</dbReference>
<dbReference type="InterPro" id="IPR029044">
    <property type="entry name" value="Nucleotide-diphossugar_trans"/>
</dbReference>
<keyword evidence="6 8" id="KW-1133">Transmembrane helix</keyword>
<dbReference type="GO" id="GO:0004582">
    <property type="term" value="F:dolichyl-phosphate beta-D-mannosyltransferase activity"/>
    <property type="evidence" value="ECO:0007669"/>
    <property type="project" value="InterPro"/>
</dbReference>
<dbReference type="EMBL" id="CP036267">
    <property type="protein sequence ID" value="QDT33559.1"/>
    <property type="molecule type" value="Genomic_DNA"/>
</dbReference>
<dbReference type="RefSeq" id="WP_145200026.1">
    <property type="nucleotide sequence ID" value="NZ_CP036267.1"/>
</dbReference>
<evidence type="ECO:0000259" key="9">
    <source>
        <dbReference type="Pfam" id="PF00535"/>
    </source>
</evidence>
<keyword evidence="5 8" id="KW-0812">Transmembrane</keyword>
<keyword evidence="3 11" id="KW-0328">Glycosyltransferase</keyword>
<keyword evidence="7 8" id="KW-0472">Membrane</keyword>
<name>A0A517QPJ9_9PLAN</name>
<evidence type="ECO:0000259" key="10">
    <source>
        <dbReference type="Pfam" id="PF04138"/>
    </source>
</evidence>
<dbReference type="Pfam" id="PF04138">
    <property type="entry name" value="GtrA_DPMS_TM"/>
    <property type="match status" value="1"/>
</dbReference>
<evidence type="ECO:0000256" key="8">
    <source>
        <dbReference type="SAM" id="Phobius"/>
    </source>
</evidence>
<dbReference type="GO" id="GO:0047267">
    <property type="term" value="F:undecaprenyl-phosphate mannosyltransferase activity"/>
    <property type="evidence" value="ECO:0007669"/>
    <property type="project" value="UniProtKB-EC"/>
</dbReference>
<comment type="subcellular location">
    <subcellularLocation>
        <location evidence="1">Membrane</location>
        <topology evidence="1">Multi-pass membrane protein</topology>
    </subcellularLocation>
</comment>
<evidence type="ECO:0000313" key="11">
    <source>
        <dbReference type="EMBL" id="QDT33559.1"/>
    </source>
</evidence>
<comment type="similarity">
    <text evidence="2">Belongs to the glycosyltransferase 2 family.</text>
</comment>
<evidence type="ECO:0000256" key="2">
    <source>
        <dbReference type="ARBA" id="ARBA00006739"/>
    </source>
</evidence>
<dbReference type="SUPFAM" id="SSF53448">
    <property type="entry name" value="Nucleotide-diphospho-sugar transferases"/>
    <property type="match status" value="1"/>
</dbReference>
<dbReference type="GO" id="GO:0000271">
    <property type="term" value="P:polysaccharide biosynthetic process"/>
    <property type="evidence" value="ECO:0007669"/>
    <property type="project" value="InterPro"/>
</dbReference>
<evidence type="ECO:0000256" key="7">
    <source>
        <dbReference type="ARBA" id="ARBA00023136"/>
    </source>
</evidence>
<evidence type="ECO:0000256" key="6">
    <source>
        <dbReference type="ARBA" id="ARBA00022989"/>
    </source>
</evidence>
<dbReference type="Pfam" id="PF00535">
    <property type="entry name" value="Glycos_transf_2"/>
    <property type="match status" value="1"/>
</dbReference>
<dbReference type="CDD" id="cd06442">
    <property type="entry name" value="DPM1_like"/>
    <property type="match status" value="1"/>
</dbReference>
<dbReference type="GO" id="GO:0006506">
    <property type="term" value="P:GPI anchor biosynthetic process"/>
    <property type="evidence" value="ECO:0007669"/>
    <property type="project" value="TreeGrafter"/>
</dbReference>
<keyword evidence="4 11" id="KW-0808">Transferase</keyword>
<dbReference type="Proteomes" id="UP000315724">
    <property type="component" value="Chromosome"/>
</dbReference>
<evidence type="ECO:0000313" key="12">
    <source>
        <dbReference type="Proteomes" id="UP000315724"/>
    </source>
</evidence>
<accession>A0A517QPJ9</accession>
<dbReference type="InterPro" id="IPR001173">
    <property type="entry name" value="Glyco_trans_2-like"/>
</dbReference>
<dbReference type="OrthoDB" id="9810303at2"/>
<organism evidence="11 12">
    <name type="scientific">Thalassoglobus polymorphus</name>
    <dbReference type="NCBI Taxonomy" id="2527994"/>
    <lineage>
        <taxon>Bacteria</taxon>
        <taxon>Pseudomonadati</taxon>
        <taxon>Planctomycetota</taxon>
        <taxon>Planctomycetia</taxon>
        <taxon>Planctomycetales</taxon>
        <taxon>Planctomycetaceae</taxon>
        <taxon>Thalassoglobus</taxon>
    </lineage>
</organism>
<dbReference type="GO" id="GO:0016020">
    <property type="term" value="C:membrane"/>
    <property type="evidence" value="ECO:0007669"/>
    <property type="project" value="UniProtKB-SubCell"/>
</dbReference>
<evidence type="ECO:0000256" key="1">
    <source>
        <dbReference type="ARBA" id="ARBA00004141"/>
    </source>
</evidence>
<dbReference type="KEGG" id="tpol:Mal48_28120"/>
<dbReference type="AlphaFoldDB" id="A0A517QPJ9"/>
<evidence type="ECO:0000256" key="3">
    <source>
        <dbReference type="ARBA" id="ARBA00022676"/>
    </source>
</evidence>
<evidence type="ECO:0000256" key="4">
    <source>
        <dbReference type="ARBA" id="ARBA00022679"/>
    </source>
</evidence>
<feature type="transmembrane region" description="Helical" evidence="8">
    <location>
        <begin position="306"/>
        <end position="325"/>
    </location>
</feature>
<dbReference type="InterPro" id="IPR039528">
    <property type="entry name" value="DPM1-like"/>
</dbReference>
<sequence length="384" mass="42752">MAEKISIIVPTFHEAENLPHLLQRISAALDSSKIVWEVIVVDDDSQDETIQVCESLAQSHPLTLIVRTEERGLASAVVTGMKAAHSDYLLCMDADLSHPPEAIPAMIESFSDGKTDFVIGSRYVEGGSTDDDWGVFRWLNSIIATGLVKPLTSAKDPMAGFFALRRSDFQAAYETLDPVGYKIGLELIVKCNCQKVAEVPIHFSDRQFGESKLSFKEQLNYLRHLTKLYDFKWPEATRFVRFGMVGFSGVFINLAALAVLLEFSMLAPVAMAVAIWIAMSWNFLLNREVTFHDRTTTNIGSEYVRFCMASLTGAALNWSVATLLWTTVPMFADSPTIAGLVGIVAGMFANFTLCRRFVFFEKEQNGTQQQEPLKKERSRFSAGS</sequence>
<dbReference type="PANTHER" id="PTHR43398">
    <property type="entry name" value="DOLICHOL-PHOSPHATE MANNOSYLTRANSFERASE SUBUNIT 1"/>
    <property type="match status" value="1"/>
</dbReference>
<evidence type="ECO:0000256" key="5">
    <source>
        <dbReference type="ARBA" id="ARBA00022692"/>
    </source>
</evidence>
<feature type="transmembrane region" description="Helical" evidence="8">
    <location>
        <begin position="337"/>
        <end position="354"/>
    </location>
</feature>
<dbReference type="PANTHER" id="PTHR43398:SF1">
    <property type="entry name" value="DOLICHOL-PHOSPHATE MANNOSYLTRANSFERASE SUBUNIT 1"/>
    <property type="match status" value="1"/>
</dbReference>
<dbReference type="EC" id="2.4.1.54" evidence="11"/>
<feature type="domain" description="GtrA/DPMS transmembrane" evidence="10">
    <location>
        <begin position="241"/>
        <end position="359"/>
    </location>
</feature>
<gene>
    <name evidence="11" type="ORF">Mal48_28120</name>
</gene>
<proteinExistence type="inferred from homology"/>
<dbReference type="GO" id="GO:0006488">
    <property type="term" value="P:dolichol-linked oligosaccharide biosynthetic process"/>
    <property type="evidence" value="ECO:0007669"/>
    <property type="project" value="TreeGrafter"/>
</dbReference>
<feature type="domain" description="Glycosyltransferase 2-like" evidence="9">
    <location>
        <begin position="6"/>
        <end position="169"/>
    </location>
</feature>
<keyword evidence="12" id="KW-1185">Reference proteome</keyword>
<dbReference type="Gene3D" id="3.90.550.10">
    <property type="entry name" value="Spore Coat Polysaccharide Biosynthesis Protein SpsA, Chain A"/>
    <property type="match status" value="1"/>
</dbReference>
<feature type="transmembrane region" description="Helical" evidence="8">
    <location>
        <begin position="266"/>
        <end position="285"/>
    </location>
</feature>